<keyword evidence="11" id="KW-0995">Kinetochore</keyword>
<keyword evidence="4" id="KW-0158">Chromosome</keyword>
<dbReference type="PROSITE" id="PS50082">
    <property type="entry name" value="WD_REPEATS_2"/>
    <property type="match status" value="1"/>
</dbReference>
<evidence type="ECO:0000256" key="9">
    <source>
        <dbReference type="ARBA" id="ARBA00022816"/>
    </source>
</evidence>
<dbReference type="AlphaFoldDB" id="A0ABD0JRU9"/>
<keyword evidence="13" id="KW-0811">Translocation</keyword>
<keyword evidence="14" id="KW-0906">Nuclear pore complex</keyword>
<evidence type="ECO:0000256" key="22">
    <source>
        <dbReference type="PROSITE-ProRule" id="PRU00221"/>
    </source>
</evidence>
<evidence type="ECO:0000256" key="15">
    <source>
        <dbReference type="ARBA" id="ARBA00023242"/>
    </source>
</evidence>
<comment type="function">
    <text evidence="18">Component of the Nup107-160 subcomplex of the nuclear pore complex (NPC). The Nup107-160 subcomplex is required for the assembly of a functional NPC. The Nup107-160 subcomplex is also required for normal kinetochore microtubule attachment, mitotic progression and chromosome segregation.</text>
</comment>
<evidence type="ECO:0000256" key="8">
    <source>
        <dbReference type="ARBA" id="ARBA00022776"/>
    </source>
</evidence>
<gene>
    <name evidence="23" type="ORF">BaRGS_00031104</name>
</gene>
<dbReference type="InterPro" id="IPR015943">
    <property type="entry name" value="WD40/YVTN_repeat-like_dom_sf"/>
</dbReference>
<dbReference type="Proteomes" id="UP001519460">
    <property type="component" value="Unassembled WGS sequence"/>
</dbReference>
<evidence type="ECO:0000256" key="3">
    <source>
        <dbReference type="ARBA" id="ARBA00022448"/>
    </source>
</evidence>
<comment type="subcellular location">
    <subcellularLocation>
        <location evidence="2">Chromosome</location>
        <location evidence="2">Centromere</location>
        <location evidence="2">Kinetochore</location>
    </subcellularLocation>
    <subcellularLocation>
        <location evidence="1">Nucleus</location>
        <location evidence="1">Nuclear pore complex</location>
    </subcellularLocation>
</comment>
<dbReference type="GO" id="GO:0015031">
    <property type="term" value="P:protein transport"/>
    <property type="evidence" value="ECO:0007669"/>
    <property type="project" value="UniProtKB-KW"/>
</dbReference>
<dbReference type="Gene3D" id="2.130.10.10">
    <property type="entry name" value="YVTN repeat-like/Quinoprotein amine dehydrogenase"/>
    <property type="match status" value="1"/>
</dbReference>
<evidence type="ECO:0000256" key="20">
    <source>
        <dbReference type="ARBA" id="ARBA00068271"/>
    </source>
</evidence>
<keyword evidence="3" id="KW-0813">Transport</keyword>
<keyword evidence="12" id="KW-0653">Protein transport</keyword>
<evidence type="ECO:0000256" key="13">
    <source>
        <dbReference type="ARBA" id="ARBA00023010"/>
    </source>
</evidence>
<keyword evidence="10" id="KW-0159">Chromosome partition</keyword>
<evidence type="ECO:0000256" key="4">
    <source>
        <dbReference type="ARBA" id="ARBA00022454"/>
    </source>
</evidence>
<reference evidence="23 24" key="1">
    <citation type="journal article" date="2023" name="Sci. Data">
        <title>Genome assembly of the Korean intertidal mud-creeper Batillaria attramentaria.</title>
        <authorList>
            <person name="Patra A.K."/>
            <person name="Ho P.T."/>
            <person name="Jun S."/>
            <person name="Lee S.J."/>
            <person name="Kim Y."/>
            <person name="Won Y.J."/>
        </authorList>
    </citation>
    <scope>NUCLEOTIDE SEQUENCE [LARGE SCALE GENOMIC DNA]</scope>
    <source>
        <strain evidence="23">Wonlab-2016</strain>
    </source>
</reference>
<dbReference type="GO" id="GO:0051028">
    <property type="term" value="P:mRNA transport"/>
    <property type="evidence" value="ECO:0007669"/>
    <property type="project" value="UniProtKB-KW"/>
</dbReference>
<evidence type="ECO:0000256" key="19">
    <source>
        <dbReference type="ARBA" id="ARBA00062724"/>
    </source>
</evidence>
<keyword evidence="7" id="KW-0677">Repeat</keyword>
<name>A0ABD0JRU9_9CAEN</name>
<keyword evidence="8" id="KW-0498">Mitosis</keyword>
<comment type="caution">
    <text evidence="23">The sequence shown here is derived from an EMBL/GenBank/DDBJ whole genome shotgun (WGS) entry which is preliminary data.</text>
</comment>
<keyword evidence="5 22" id="KW-0853">WD repeat</keyword>
<evidence type="ECO:0000256" key="17">
    <source>
        <dbReference type="ARBA" id="ARBA00023328"/>
    </source>
</evidence>
<evidence type="ECO:0000313" key="23">
    <source>
        <dbReference type="EMBL" id="KAK7477626.1"/>
    </source>
</evidence>
<dbReference type="InterPro" id="IPR036322">
    <property type="entry name" value="WD40_repeat_dom_sf"/>
</dbReference>
<dbReference type="PANTHER" id="PTHR22806">
    <property type="entry name" value="NUCLEOPORIN NUP37 P37 -RELATED"/>
    <property type="match status" value="1"/>
</dbReference>
<dbReference type="PANTHER" id="PTHR22806:SF0">
    <property type="entry name" value="NUCLEOPORIN NUP37"/>
    <property type="match status" value="1"/>
</dbReference>
<dbReference type="GO" id="GO:0005643">
    <property type="term" value="C:nuclear pore"/>
    <property type="evidence" value="ECO:0007669"/>
    <property type="project" value="UniProtKB-SubCell"/>
</dbReference>
<accession>A0ABD0JRU9</accession>
<keyword evidence="9" id="KW-0509">mRNA transport</keyword>
<dbReference type="GO" id="GO:0000776">
    <property type="term" value="C:kinetochore"/>
    <property type="evidence" value="ECO:0007669"/>
    <property type="project" value="UniProtKB-KW"/>
</dbReference>
<dbReference type="SUPFAM" id="SSF50978">
    <property type="entry name" value="WD40 repeat-like"/>
    <property type="match status" value="1"/>
</dbReference>
<dbReference type="PROSITE" id="PS50294">
    <property type="entry name" value="WD_REPEATS_REGION"/>
    <property type="match status" value="1"/>
</dbReference>
<dbReference type="InterPro" id="IPR037626">
    <property type="entry name" value="NUP37"/>
</dbReference>
<evidence type="ECO:0000256" key="16">
    <source>
        <dbReference type="ARBA" id="ARBA00023306"/>
    </source>
</evidence>
<keyword evidence="17" id="KW-0137">Centromere</keyword>
<comment type="subunit">
    <text evidence="19">Component of the Nup107-160 subcomplex of the nuclear pore complex (NPC). The Nup107-160 subcomplex includes NUP160, NUP133, NUP107, NUP98, NUP85, NUP43, NUP37, SEH1 and SEC13.</text>
</comment>
<dbReference type="GO" id="GO:0007059">
    <property type="term" value="P:chromosome segregation"/>
    <property type="evidence" value="ECO:0007669"/>
    <property type="project" value="UniProtKB-KW"/>
</dbReference>
<dbReference type="InterPro" id="IPR001680">
    <property type="entry name" value="WD40_rpt"/>
</dbReference>
<evidence type="ECO:0000256" key="21">
    <source>
        <dbReference type="ARBA" id="ARBA00076652"/>
    </source>
</evidence>
<evidence type="ECO:0000256" key="7">
    <source>
        <dbReference type="ARBA" id="ARBA00022737"/>
    </source>
</evidence>
<evidence type="ECO:0000256" key="6">
    <source>
        <dbReference type="ARBA" id="ARBA00022618"/>
    </source>
</evidence>
<evidence type="ECO:0000256" key="1">
    <source>
        <dbReference type="ARBA" id="ARBA00004567"/>
    </source>
</evidence>
<keyword evidence="24" id="KW-1185">Reference proteome</keyword>
<protein>
    <recommendedName>
        <fullName evidence="20">Nucleoporin Nup37</fullName>
    </recommendedName>
    <alternativeName>
        <fullName evidence="21">Nup107-160 subcomplex subunit Nup37</fullName>
    </alternativeName>
</protein>
<evidence type="ECO:0000256" key="14">
    <source>
        <dbReference type="ARBA" id="ARBA00023132"/>
    </source>
</evidence>
<dbReference type="GO" id="GO:0051301">
    <property type="term" value="P:cell division"/>
    <property type="evidence" value="ECO:0007669"/>
    <property type="project" value="UniProtKB-KW"/>
</dbReference>
<feature type="repeat" description="WD" evidence="22">
    <location>
        <begin position="117"/>
        <end position="150"/>
    </location>
</feature>
<dbReference type="EMBL" id="JACVVK020000344">
    <property type="protein sequence ID" value="KAK7477626.1"/>
    <property type="molecule type" value="Genomic_DNA"/>
</dbReference>
<keyword evidence="15" id="KW-0539">Nucleus</keyword>
<evidence type="ECO:0000256" key="5">
    <source>
        <dbReference type="ARBA" id="ARBA00022574"/>
    </source>
</evidence>
<sequence>MKEDVKSRTYSIPCQEVVRCVEFSPLQWSCQLLAIGTATKVSVVSCRFQEEDAEVDGLVHTPVRDVQMDRGVACLAWSPKTSLNTLPKVLCFAAGCDDYNVRVFTSDLKERDEIQEFQGHTDFINAVTFDPGEGNHVASTGDDLTCRVWDSVGQSQAVFKLTEPGMAVHWHSDEPLKLMVGQKDGLIRFFSLDNHQPIMSLSCGVSPLMDCDWSRHNSLLVGAVAGTDWIVFDTSVSSMPLEQRQAHTEGARCFRWSRCHESLLATLGRPQRQVKVFNTRHQQLHVSATLPVAYSLSWHCTLPILAVGGDQRVHLWVVESS</sequence>
<evidence type="ECO:0000313" key="24">
    <source>
        <dbReference type="Proteomes" id="UP001519460"/>
    </source>
</evidence>
<keyword evidence="6" id="KW-0132">Cell division</keyword>
<evidence type="ECO:0000256" key="10">
    <source>
        <dbReference type="ARBA" id="ARBA00022829"/>
    </source>
</evidence>
<proteinExistence type="predicted"/>
<evidence type="ECO:0000256" key="2">
    <source>
        <dbReference type="ARBA" id="ARBA00004629"/>
    </source>
</evidence>
<keyword evidence="16" id="KW-0131">Cell cycle</keyword>
<evidence type="ECO:0000256" key="11">
    <source>
        <dbReference type="ARBA" id="ARBA00022838"/>
    </source>
</evidence>
<evidence type="ECO:0000256" key="18">
    <source>
        <dbReference type="ARBA" id="ARBA00053706"/>
    </source>
</evidence>
<evidence type="ECO:0000256" key="12">
    <source>
        <dbReference type="ARBA" id="ARBA00022927"/>
    </source>
</evidence>
<dbReference type="FunFam" id="2.130.10.10:FF:000168">
    <property type="entry name" value="Nucleoporin Nup37"/>
    <property type="match status" value="1"/>
</dbReference>
<dbReference type="Pfam" id="PF00400">
    <property type="entry name" value="WD40"/>
    <property type="match status" value="1"/>
</dbReference>
<dbReference type="SMART" id="SM00320">
    <property type="entry name" value="WD40"/>
    <property type="match status" value="6"/>
</dbReference>
<organism evidence="23 24">
    <name type="scientific">Batillaria attramentaria</name>
    <dbReference type="NCBI Taxonomy" id="370345"/>
    <lineage>
        <taxon>Eukaryota</taxon>
        <taxon>Metazoa</taxon>
        <taxon>Spiralia</taxon>
        <taxon>Lophotrochozoa</taxon>
        <taxon>Mollusca</taxon>
        <taxon>Gastropoda</taxon>
        <taxon>Caenogastropoda</taxon>
        <taxon>Sorbeoconcha</taxon>
        <taxon>Cerithioidea</taxon>
        <taxon>Batillariidae</taxon>
        <taxon>Batillaria</taxon>
    </lineage>
</organism>